<evidence type="ECO:0000313" key="2">
    <source>
        <dbReference type="EMBL" id="MEC5345299.1"/>
    </source>
</evidence>
<proteinExistence type="predicted"/>
<dbReference type="Proteomes" id="UP001309705">
    <property type="component" value="Unassembled WGS sequence"/>
</dbReference>
<name>A0ABU6JX94_9GAMM</name>
<feature type="domain" description="DUF4034" evidence="1">
    <location>
        <begin position="42"/>
        <end position="253"/>
    </location>
</feature>
<protein>
    <submittedName>
        <fullName evidence="2">DUF4034 domain-containing protein</fullName>
    </submittedName>
</protein>
<organism evidence="2 3">
    <name type="scientific">Brenneria populi</name>
    <dbReference type="NCBI Taxonomy" id="1505588"/>
    <lineage>
        <taxon>Bacteria</taxon>
        <taxon>Pseudomonadati</taxon>
        <taxon>Pseudomonadota</taxon>
        <taxon>Gammaproteobacteria</taxon>
        <taxon>Enterobacterales</taxon>
        <taxon>Pectobacteriaceae</taxon>
        <taxon>Brenneria</taxon>
    </lineage>
</organism>
<accession>A0ABU6JX94</accession>
<sequence>MQSLIDIYDLQQQVKHKLSQKKYQDVEALCASLQRQDLQKTLHIQFIFNPQVDDLAVILSQLHDWQQKTPESYYPYVFFASFWYTVAVKERGIRTMDHVTPAQILKFCIANDQFFYWALKTLEFNPECVAAYDMLLEASGRFGVPDWLALPAAQPIHFSCADYNEEARTFLSSFPEYTVPQGSINIALPPPTTEEQNFIPLYWLKNILTIEPGHIESRKTTIRFLAPRWYGDKKYKKINQFLASDYCSGLSELQIKILQREKEYDQITAYNTLPSINYRKALKKREKQFTGLINTPLTDEEDSLTLFEYINFCHHILINTPADRKKSNDNMVNNIYLSLHHIVKLASPWIIFYRANEIFSLLISFMKTYEIEDNLNVFEDLARHTQFRNLTSSVEILYGAVAANFPLANINLTAQRESIERYYIAGERNLDYNTFRLHIFILCKMGYAAAIMPVFEKFATESRAINASVLCYEIYYGSPSDLADMLSVEPDADKANAFLNTVVQRGATQAILIKSRDLENLIERSSNPSEKSEFAIEREKLLKFNIQLGDAVSQYDYACSLIASGEEQQIHKGLFVEAPKVLSEARIRLDQLAYIAYLYAFCAFNARGMSKNLFVMDFWINQALAWDPDPNYRDFRQKVKDGLTLKPMYRYYLKRDKGKISEEMKKIMNNVTQ</sequence>
<dbReference type="InterPro" id="IPR025115">
    <property type="entry name" value="DUF4034"/>
</dbReference>
<keyword evidence="3" id="KW-1185">Reference proteome</keyword>
<evidence type="ECO:0000259" key="1">
    <source>
        <dbReference type="Pfam" id="PF13226"/>
    </source>
</evidence>
<dbReference type="RefSeq" id="WP_327619954.1">
    <property type="nucleotide sequence ID" value="NZ_JAYWTM010000053.1"/>
</dbReference>
<reference evidence="2 3" key="1">
    <citation type="journal article" date="2017" name="Int. J. Syst. Evol. Microbiol.">
        <title>Brenneria populi subsp. brevivirga subsp. nov. isolated from symptomatic bark of Populus x euramericana canker, and description of Brenneria populi subsp. populi subsp. nov.</title>
        <authorList>
            <person name="Zheng M.H."/>
            <person name="Piao C.G."/>
            <person name="Xue H."/>
            <person name="Guo M.W."/>
            <person name="Li Y."/>
        </authorList>
    </citation>
    <scope>NUCLEOTIDE SEQUENCE [LARGE SCALE GENOMIC DNA]</scope>
    <source>
        <strain evidence="2 3">D9-5</strain>
    </source>
</reference>
<dbReference type="Pfam" id="PF13226">
    <property type="entry name" value="DUF4034"/>
    <property type="match status" value="1"/>
</dbReference>
<dbReference type="EMBL" id="JAYWTM010000053">
    <property type="protein sequence ID" value="MEC5345299.1"/>
    <property type="molecule type" value="Genomic_DNA"/>
</dbReference>
<gene>
    <name evidence="2" type="ORF">VSX58_22210</name>
</gene>
<evidence type="ECO:0000313" key="3">
    <source>
        <dbReference type="Proteomes" id="UP001309705"/>
    </source>
</evidence>
<comment type="caution">
    <text evidence="2">The sequence shown here is derived from an EMBL/GenBank/DDBJ whole genome shotgun (WGS) entry which is preliminary data.</text>
</comment>